<feature type="region of interest" description="Disordered" evidence="1">
    <location>
        <begin position="663"/>
        <end position="726"/>
    </location>
</feature>
<feature type="compositionally biased region" description="Basic and acidic residues" evidence="1">
    <location>
        <begin position="745"/>
        <end position="754"/>
    </location>
</feature>
<name>R9P3D3_PSEHS</name>
<feature type="compositionally biased region" description="Low complexity" evidence="1">
    <location>
        <begin position="145"/>
        <end position="155"/>
    </location>
</feature>
<keyword evidence="3" id="KW-1185">Reference proteome</keyword>
<organism evidence="2 3">
    <name type="scientific">Pseudozyma hubeiensis (strain SY62)</name>
    <name type="common">Yeast</name>
    <dbReference type="NCBI Taxonomy" id="1305764"/>
    <lineage>
        <taxon>Eukaryota</taxon>
        <taxon>Fungi</taxon>
        <taxon>Dikarya</taxon>
        <taxon>Basidiomycota</taxon>
        <taxon>Ustilaginomycotina</taxon>
        <taxon>Ustilaginomycetes</taxon>
        <taxon>Ustilaginales</taxon>
        <taxon>Ustilaginaceae</taxon>
        <taxon>Pseudozyma</taxon>
    </lineage>
</organism>
<reference evidence="3" key="1">
    <citation type="journal article" date="2013" name="Genome Announc.">
        <title>Draft genome sequence of the basidiomycetous yeast-like fungus Pseudozyma hubeiensis SY62, which produces an abundant amount of the biosurfactant mannosylerythritol lipids.</title>
        <authorList>
            <person name="Konishi M."/>
            <person name="Hatada Y."/>
            <person name="Horiuchi J."/>
        </authorList>
    </citation>
    <scope>NUCLEOTIDE SEQUENCE [LARGE SCALE GENOMIC DNA]</scope>
    <source>
        <strain evidence="3">SY62</strain>
    </source>
</reference>
<dbReference type="eggNOG" id="ENOG502TDW7">
    <property type="taxonomic scope" value="Eukaryota"/>
</dbReference>
<sequence length="1131" mass="121242">MSCHTLSDKSPLLSSASNTASASSGLADPSAVCDNRPAELHPYLALRPDTSRPCAVRSASDTAIPSALKIASIRQRRTRTLDLSAQPFIQPRSSSTRKRVPTTSSSSLHSSLCSIATLQSLPDLASNSPTSPDLTPKASDTSRFSSPSSNMSAKSAVKRSSMVSGVSVADRAKAFQAEAANNGSYKRPVLRQTRRSTDPSVQASSSKSSSLSLASSEASTSSSLAALPRDEYQESEVVIKRARRISISTPLHRRARSDASEIDPFVGPPSQDGASRPAVHASSFAEIEQLTAQLEAYRPRARPAANTARRGRASSVLMHSIAEENPQLRLSSSTETIRSLAPTSKASVPLQDDHVHFSVSPCLSEDGSIDWHHFVSANYGVRPSFDLYNPISITDLAFPISTRKHAYESKLCKPDSPTLNDEATWLEEELANCSGSSDEEDEADQHDSYAPHSTSMDEDEYMTPEGSPLLSPINILAPPSDDVEIMGLGIQDPSLLLPGHPFVRAQSDKSADSLLEQVAMHEACVRTLHTLSHDERDQATAIASAANNRQLGLPASTMPRRRSSLTAPTNMQSLRAMASKGTFSATHVDSSALFGDDTYDGSVSPMADMGHGGSYSTDMNGVRRASAASYLSTDSTVSADVSIGSHGSSLLFNAHLAAPGMQRRESADTTISTRRSSLASSYGNHEKAPVKPPRSPLRSHPVPLPALPQEECDTPQPAQKAATAEQPRDLMRMQAMPLPPLPHEAVVETDKPRSSVESARTRRRTTRRKKSTELPQLPARLDSLDAMVAAAPKETQLKEEFPQRLLGDWLNAQKDNEFARQHEQAHAHEQALSVQPIPLHQRIHNKDGTAYLPGLGEIVPPSPDVTSVSLSLSPQDGIPVYPAARKRLGIEPSAPTMLSATSAFVASAGSKASSTTTLKSKLSGRFARSSTKDDTAASKVERKTSESSLLLGRMRKTSGNGSRQSFAAPAEMPSAWKERIVGKRPSLDLRRPSLASLASTSSGGSKRSEVQDGRGSTLLPATVGAERSRSSLGFRKMFSSITGGESSTPTESPTVTTLEVLAANTFESPVRRSMSIRKQRAGYESFMQLSDDDDEDDSVVAQASTGGVRSRKDLTKMFGASQVDLDQARRG</sequence>
<feature type="compositionally biased region" description="Polar residues" evidence="1">
    <location>
        <begin position="668"/>
        <end position="683"/>
    </location>
</feature>
<feature type="region of interest" description="Disordered" evidence="1">
    <location>
        <begin position="82"/>
        <end position="107"/>
    </location>
</feature>
<dbReference type="OrthoDB" id="2556353at2759"/>
<protein>
    <submittedName>
        <fullName evidence="2">Uncharacterized protein</fullName>
    </submittedName>
</protein>
<dbReference type="STRING" id="1305764.R9P3D3"/>
<feature type="compositionally biased region" description="Basic residues" evidence="1">
    <location>
        <begin position="761"/>
        <end position="770"/>
    </location>
</feature>
<evidence type="ECO:0000313" key="3">
    <source>
        <dbReference type="Proteomes" id="UP000014071"/>
    </source>
</evidence>
<feature type="region of interest" description="Disordered" evidence="1">
    <location>
        <begin position="1"/>
        <end position="30"/>
    </location>
</feature>
<feature type="compositionally biased region" description="Polar residues" evidence="1">
    <location>
        <begin position="123"/>
        <end position="144"/>
    </location>
</feature>
<feature type="region of interest" description="Disordered" evidence="1">
    <location>
        <begin position="921"/>
        <end position="972"/>
    </location>
</feature>
<dbReference type="AlphaFoldDB" id="R9P3D3"/>
<dbReference type="HOGENOM" id="CLU_291530_0_0_1"/>
<feature type="compositionally biased region" description="Basic and acidic residues" evidence="1">
    <location>
        <begin position="930"/>
        <end position="945"/>
    </location>
</feature>
<accession>R9P3D3</accession>
<dbReference type="Proteomes" id="UP000014071">
    <property type="component" value="Unassembled WGS sequence"/>
</dbReference>
<feature type="region of interest" description="Disordered" evidence="1">
    <location>
        <begin position="1088"/>
        <end position="1131"/>
    </location>
</feature>
<feature type="region of interest" description="Disordered" evidence="1">
    <location>
        <begin position="744"/>
        <end position="774"/>
    </location>
</feature>
<feature type="region of interest" description="Disordered" evidence="1">
    <location>
        <begin position="185"/>
        <end position="224"/>
    </location>
</feature>
<feature type="region of interest" description="Disordered" evidence="1">
    <location>
        <begin position="430"/>
        <end position="473"/>
    </location>
</feature>
<dbReference type="GeneID" id="24108814"/>
<feature type="region of interest" description="Disordered" evidence="1">
    <location>
        <begin position="251"/>
        <end position="276"/>
    </location>
</feature>
<feature type="compositionally biased region" description="Low complexity" evidence="1">
    <location>
        <begin position="203"/>
        <end position="224"/>
    </location>
</feature>
<feature type="region of interest" description="Disordered" evidence="1">
    <location>
        <begin position="991"/>
        <end position="1026"/>
    </location>
</feature>
<feature type="region of interest" description="Disordered" evidence="1">
    <location>
        <begin position="123"/>
        <end position="162"/>
    </location>
</feature>
<dbReference type="EMBL" id="DF238799">
    <property type="protein sequence ID" value="GAC95948.1"/>
    <property type="molecule type" value="Genomic_DNA"/>
</dbReference>
<evidence type="ECO:0000313" key="2">
    <source>
        <dbReference type="EMBL" id="GAC95948.1"/>
    </source>
</evidence>
<proteinExistence type="predicted"/>
<dbReference type="RefSeq" id="XP_012189535.1">
    <property type="nucleotide sequence ID" value="XM_012334145.1"/>
</dbReference>
<gene>
    <name evidence="2" type="ORF">PHSY_003526</name>
</gene>
<evidence type="ECO:0000256" key="1">
    <source>
        <dbReference type="SAM" id="MobiDB-lite"/>
    </source>
</evidence>
<feature type="compositionally biased region" description="Low complexity" evidence="1">
    <location>
        <begin position="10"/>
        <end position="27"/>
    </location>
</feature>
<feature type="compositionally biased region" description="Low complexity" evidence="1">
    <location>
        <begin position="992"/>
        <end position="1005"/>
    </location>
</feature>